<feature type="domain" description="Sugar phosphate transporter" evidence="6">
    <location>
        <begin position="371"/>
        <end position="486"/>
    </location>
</feature>
<feature type="transmembrane region" description="Helical" evidence="5">
    <location>
        <begin position="267"/>
        <end position="286"/>
    </location>
</feature>
<dbReference type="PANTHER" id="PTHR11132">
    <property type="entry name" value="SOLUTE CARRIER FAMILY 35"/>
    <property type="match status" value="1"/>
</dbReference>
<feature type="transmembrane region" description="Helical" evidence="5">
    <location>
        <begin position="175"/>
        <end position="195"/>
    </location>
</feature>
<feature type="transmembrane region" description="Helical" evidence="5">
    <location>
        <begin position="443"/>
        <end position="465"/>
    </location>
</feature>
<name>A0A4S4LRF6_9AGAM</name>
<dbReference type="AlphaFoldDB" id="A0A4S4LRF6"/>
<gene>
    <name evidence="7" type="ORF">EW146_g5471</name>
</gene>
<dbReference type="OrthoDB" id="10261634at2759"/>
<dbReference type="InterPro" id="IPR037185">
    <property type="entry name" value="EmrE-like"/>
</dbReference>
<comment type="caution">
    <text evidence="7">The sequence shown here is derived from an EMBL/GenBank/DDBJ whole genome shotgun (WGS) entry which is preliminary data.</text>
</comment>
<dbReference type="InterPro" id="IPR004853">
    <property type="entry name" value="Sugar_P_trans_dom"/>
</dbReference>
<evidence type="ECO:0000256" key="1">
    <source>
        <dbReference type="ARBA" id="ARBA00004141"/>
    </source>
</evidence>
<keyword evidence="2 5" id="KW-0812">Transmembrane</keyword>
<evidence type="ECO:0000259" key="6">
    <source>
        <dbReference type="Pfam" id="PF03151"/>
    </source>
</evidence>
<evidence type="ECO:0000256" key="3">
    <source>
        <dbReference type="ARBA" id="ARBA00022989"/>
    </source>
</evidence>
<evidence type="ECO:0000256" key="4">
    <source>
        <dbReference type="ARBA" id="ARBA00023136"/>
    </source>
</evidence>
<keyword evidence="8" id="KW-1185">Reference proteome</keyword>
<dbReference type="Proteomes" id="UP000310158">
    <property type="component" value="Unassembled WGS sequence"/>
</dbReference>
<accession>A0A4S4LRF6</accession>
<feature type="domain" description="Sugar phosphate transporter" evidence="6">
    <location>
        <begin position="151"/>
        <end position="309"/>
    </location>
</feature>
<dbReference type="InterPro" id="IPR050186">
    <property type="entry name" value="TPT_transporter"/>
</dbReference>
<evidence type="ECO:0000313" key="7">
    <source>
        <dbReference type="EMBL" id="THH14929.1"/>
    </source>
</evidence>
<dbReference type="EMBL" id="SGPL01000240">
    <property type="protein sequence ID" value="THH14929.1"/>
    <property type="molecule type" value="Genomic_DNA"/>
</dbReference>
<keyword evidence="4 5" id="KW-0472">Membrane</keyword>
<reference evidence="7 8" key="1">
    <citation type="submission" date="2019-02" db="EMBL/GenBank/DDBJ databases">
        <title>Genome sequencing of the rare red list fungi Bondarzewia mesenterica.</title>
        <authorList>
            <person name="Buettner E."/>
            <person name="Kellner H."/>
        </authorList>
    </citation>
    <scope>NUCLEOTIDE SEQUENCE [LARGE SCALE GENOMIC DNA]</scope>
    <source>
        <strain evidence="7 8">DSM 108281</strain>
    </source>
</reference>
<evidence type="ECO:0000313" key="8">
    <source>
        <dbReference type="Proteomes" id="UP000310158"/>
    </source>
</evidence>
<dbReference type="GO" id="GO:0016020">
    <property type="term" value="C:membrane"/>
    <property type="evidence" value="ECO:0007669"/>
    <property type="project" value="UniProtKB-SubCell"/>
</dbReference>
<dbReference type="Pfam" id="PF03151">
    <property type="entry name" value="TPT"/>
    <property type="match status" value="2"/>
</dbReference>
<feature type="transmembrane region" description="Helical" evidence="5">
    <location>
        <begin position="207"/>
        <end position="226"/>
    </location>
</feature>
<evidence type="ECO:0000256" key="5">
    <source>
        <dbReference type="SAM" id="Phobius"/>
    </source>
</evidence>
<evidence type="ECO:0000256" key="2">
    <source>
        <dbReference type="ARBA" id="ARBA00022692"/>
    </source>
</evidence>
<proteinExistence type="predicted"/>
<keyword evidence="3 5" id="KW-1133">Transmembrane helix</keyword>
<feature type="transmembrane region" description="Helical" evidence="5">
    <location>
        <begin position="238"/>
        <end position="258"/>
    </location>
</feature>
<feature type="transmembrane region" description="Helical" evidence="5">
    <location>
        <begin position="409"/>
        <end position="431"/>
    </location>
</feature>
<comment type="subcellular location">
    <subcellularLocation>
        <location evidence="1">Membrane</location>
        <topology evidence="1">Multi-pass membrane protein</topology>
    </subcellularLocation>
</comment>
<organism evidence="7 8">
    <name type="scientific">Bondarzewia mesenterica</name>
    <dbReference type="NCBI Taxonomy" id="1095465"/>
    <lineage>
        <taxon>Eukaryota</taxon>
        <taxon>Fungi</taxon>
        <taxon>Dikarya</taxon>
        <taxon>Basidiomycota</taxon>
        <taxon>Agaricomycotina</taxon>
        <taxon>Agaricomycetes</taxon>
        <taxon>Russulales</taxon>
        <taxon>Bondarzewiaceae</taxon>
        <taxon>Bondarzewia</taxon>
    </lineage>
</organism>
<protein>
    <recommendedName>
        <fullName evidence="6">Sugar phosphate transporter domain-containing protein</fullName>
    </recommendedName>
</protein>
<sequence>MVSFPNDDFHKTIPLQLSITSPALRCTEAGCWGGEEYFAASVLNERDGEPGRATRSHEEAYSSSALANHLKRSSLGGFSQLAAIDDGGTRIRLNTGLPPSSSHYDLLPMPTISPSNSRSDVSSYLSRMSHRPALSQYATVLDHCFDSRSFWLTLYFALNMGLTLYNKIVLVSFPFPYTLTAIHALCGSLGGRWLLRQGFYQPKRLRDHDYTVILAFSILYSINIAISNVSLKLVTVPFHQVVRAASPIFIMLLSYHLLDIRFSKHKLVSLIPVIIGVGLATYGDYYFTTWGFFLTLSGTLLAALKTIATHVLQSPSSANKALSCMAKMPQAKRVRRTLRLPPPFPRLSLSIAIPNFPALHLPKLHLHPLDLLTRTSPLALVLCILYAQVSGELDSLRHWQDRAYISSNLAVMVMHGVLLLLNGIIAFALNVVSFEANRRAGALSMSVAANVKQVLTVLCAVSMFQLTITPANAWGISLTLLGGAWYAAVEYREKAGLRT</sequence>
<dbReference type="SUPFAM" id="SSF103481">
    <property type="entry name" value="Multidrug resistance efflux transporter EmrE"/>
    <property type="match status" value="1"/>
</dbReference>